<dbReference type="Pfam" id="PF08100">
    <property type="entry name" value="Dimerisation"/>
    <property type="match status" value="1"/>
</dbReference>
<accession>A0A075UXI1</accession>
<dbReference type="GO" id="GO:0032259">
    <property type="term" value="P:methylation"/>
    <property type="evidence" value="ECO:0007669"/>
    <property type="project" value="UniProtKB-KW"/>
</dbReference>
<feature type="domain" description="O-methyltransferase C-terminal" evidence="4">
    <location>
        <begin position="133"/>
        <end position="308"/>
    </location>
</feature>
<dbReference type="PROSITE" id="PS51683">
    <property type="entry name" value="SAM_OMT_II"/>
    <property type="match status" value="1"/>
</dbReference>
<dbReference type="EMBL" id="CP008953">
    <property type="protein sequence ID" value="AIG77104.1"/>
    <property type="molecule type" value="Genomic_DNA"/>
</dbReference>
<gene>
    <name evidence="6" type="ORF">AJAP_21230</name>
</gene>
<dbReference type="PANTHER" id="PTHR43712:SF2">
    <property type="entry name" value="O-METHYLTRANSFERASE CICE"/>
    <property type="match status" value="1"/>
</dbReference>
<dbReference type="eggNOG" id="COG2226">
    <property type="taxonomic scope" value="Bacteria"/>
</dbReference>
<keyword evidence="3" id="KW-0949">S-adenosyl-L-methionine</keyword>
<dbReference type="RefSeq" id="WP_038514369.1">
    <property type="nucleotide sequence ID" value="NZ_CP008953.1"/>
</dbReference>
<evidence type="ECO:0000259" key="5">
    <source>
        <dbReference type="Pfam" id="PF08100"/>
    </source>
</evidence>
<proteinExistence type="predicted"/>
<dbReference type="InterPro" id="IPR001077">
    <property type="entry name" value="COMT_C"/>
</dbReference>
<dbReference type="HOGENOM" id="CLU_005533_4_1_11"/>
<dbReference type="PANTHER" id="PTHR43712">
    <property type="entry name" value="PUTATIVE (AFU_ORTHOLOGUE AFUA_4G14580)-RELATED"/>
    <property type="match status" value="1"/>
</dbReference>
<dbReference type="KEGG" id="aja:AJAP_21230"/>
<organism evidence="6 7">
    <name type="scientific">Amycolatopsis japonica</name>
    <dbReference type="NCBI Taxonomy" id="208439"/>
    <lineage>
        <taxon>Bacteria</taxon>
        <taxon>Bacillati</taxon>
        <taxon>Actinomycetota</taxon>
        <taxon>Actinomycetes</taxon>
        <taxon>Pseudonocardiales</taxon>
        <taxon>Pseudonocardiaceae</taxon>
        <taxon>Amycolatopsis</taxon>
        <taxon>Amycolatopsis japonica group</taxon>
    </lineage>
</organism>
<keyword evidence="2" id="KW-0808">Transferase</keyword>
<dbReference type="InterPro" id="IPR036388">
    <property type="entry name" value="WH-like_DNA-bd_sf"/>
</dbReference>
<evidence type="ECO:0000256" key="1">
    <source>
        <dbReference type="ARBA" id="ARBA00022603"/>
    </source>
</evidence>
<dbReference type="GO" id="GO:0008171">
    <property type="term" value="F:O-methyltransferase activity"/>
    <property type="evidence" value="ECO:0007669"/>
    <property type="project" value="InterPro"/>
</dbReference>
<evidence type="ECO:0000256" key="2">
    <source>
        <dbReference type="ARBA" id="ARBA00022679"/>
    </source>
</evidence>
<evidence type="ECO:0000313" key="6">
    <source>
        <dbReference type="EMBL" id="AIG77104.1"/>
    </source>
</evidence>
<evidence type="ECO:0008006" key="8">
    <source>
        <dbReference type="Google" id="ProtNLM"/>
    </source>
</evidence>
<dbReference type="Proteomes" id="UP000028492">
    <property type="component" value="Chromosome"/>
</dbReference>
<sequence>MSGSTKTAGPERIVDIAVGYMAAKQLFAASRIGLFTALAVGPLTAAELAEKTGKPEKITRILGDAMSSLGLLSRVDGRYALAADAAEYLSGGDLDLAPFLTFLDSISYPHWLQFGHTADSGEPGKLEMDDARWGTFMAGVMTYNALHAKMLAGAYDFGSHRKALDLGGLSSAFAVEAMKTNDELHTTFVFDPGFTESVTTAAAEAGLADRATVIGAETPTARPEGEFDLVMVNHVVHRFDAEQNAGILRNARAAAAPGATLLLLDFFLDDDAVQRPIDALHAGEYLVIDGTVVYPEAEVRGWLDEAGWRVTDRLALPGSPRVLVAEAV</sequence>
<dbReference type="InterPro" id="IPR016461">
    <property type="entry name" value="COMT-like"/>
</dbReference>
<feature type="domain" description="O-methyltransferase dimerisation" evidence="5">
    <location>
        <begin position="15"/>
        <end position="89"/>
    </location>
</feature>
<keyword evidence="1" id="KW-0489">Methyltransferase</keyword>
<keyword evidence="7" id="KW-1185">Reference proteome</keyword>
<reference evidence="6 7" key="1">
    <citation type="journal article" date="2014" name="J. Biotechnol.">
        <title>Complete genome sequence of the actinobacterium Amycolatopsis japonica MG417-CF17(T) (=DSM 44213T) producing (S,S)-N,N'-ethylenediaminedisuccinic acid.</title>
        <authorList>
            <person name="Stegmann E."/>
            <person name="Albersmeier A."/>
            <person name="Spohn M."/>
            <person name="Gert H."/>
            <person name="Weber T."/>
            <person name="Wohlleben W."/>
            <person name="Kalinowski J."/>
            <person name="Ruckert C."/>
        </authorList>
    </citation>
    <scope>NUCLEOTIDE SEQUENCE [LARGE SCALE GENOMIC DNA]</scope>
    <source>
        <strain evidence="7">MG417-CF17 (DSM 44213)</strain>
    </source>
</reference>
<evidence type="ECO:0000256" key="3">
    <source>
        <dbReference type="ARBA" id="ARBA00022691"/>
    </source>
</evidence>
<dbReference type="InterPro" id="IPR036390">
    <property type="entry name" value="WH_DNA-bd_sf"/>
</dbReference>
<dbReference type="InterPro" id="IPR029063">
    <property type="entry name" value="SAM-dependent_MTases_sf"/>
</dbReference>
<dbReference type="STRING" id="208439.AJAP_21230"/>
<evidence type="ECO:0000259" key="4">
    <source>
        <dbReference type="Pfam" id="PF00891"/>
    </source>
</evidence>
<dbReference type="Pfam" id="PF00891">
    <property type="entry name" value="Methyltransf_2"/>
    <property type="match status" value="1"/>
</dbReference>
<dbReference type="SUPFAM" id="SSF46785">
    <property type="entry name" value="Winged helix' DNA-binding domain"/>
    <property type="match status" value="1"/>
</dbReference>
<dbReference type="GO" id="GO:0046983">
    <property type="term" value="F:protein dimerization activity"/>
    <property type="evidence" value="ECO:0007669"/>
    <property type="project" value="InterPro"/>
</dbReference>
<dbReference type="SUPFAM" id="SSF53335">
    <property type="entry name" value="S-adenosyl-L-methionine-dependent methyltransferases"/>
    <property type="match status" value="1"/>
</dbReference>
<name>A0A075UXI1_9PSEU</name>
<dbReference type="InterPro" id="IPR012967">
    <property type="entry name" value="COMT_dimerisation"/>
</dbReference>
<dbReference type="Gene3D" id="3.40.50.150">
    <property type="entry name" value="Vaccinia Virus protein VP39"/>
    <property type="match status" value="1"/>
</dbReference>
<dbReference type="AlphaFoldDB" id="A0A075UXI1"/>
<dbReference type="Gene3D" id="1.10.10.10">
    <property type="entry name" value="Winged helix-like DNA-binding domain superfamily/Winged helix DNA-binding domain"/>
    <property type="match status" value="1"/>
</dbReference>
<evidence type="ECO:0000313" key="7">
    <source>
        <dbReference type="Proteomes" id="UP000028492"/>
    </source>
</evidence>
<protein>
    <recommendedName>
        <fullName evidence="8">Polyketide biosynthesis methyltransferase</fullName>
    </recommendedName>
</protein>